<dbReference type="AlphaFoldDB" id="A0A7C1JWE1"/>
<organism evidence="1">
    <name type="scientific">Thermomicrobium roseum</name>
    <dbReference type="NCBI Taxonomy" id="500"/>
    <lineage>
        <taxon>Bacteria</taxon>
        <taxon>Pseudomonadati</taxon>
        <taxon>Thermomicrobiota</taxon>
        <taxon>Thermomicrobia</taxon>
        <taxon>Thermomicrobiales</taxon>
        <taxon>Thermomicrobiaceae</taxon>
        <taxon>Thermomicrobium</taxon>
    </lineage>
</organism>
<gene>
    <name evidence="1" type="ORF">ENP47_01050</name>
</gene>
<reference evidence="1" key="1">
    <citation type="journal article" date="2020" name="mSystems">
        <title>Genome- and Community-Level Interaction Insights into Carbon Utilization and Element Cycling Functions of Hydrothermarchaeota in Hydrothermal Sediment.</title>
        <authorList>
            <person name="Zhou Z."/>
            <person name="Liu Y."/>
            <person name="Xu W."/>
            <person name="Pan J."/>
            <person name="Luo Z.H."/>
            <person name="Li M."/>
        </authorList>
    </citation>
    <scope>NUCLEOTIDE SEQUENCE [LARGE SCALE GENOMIC DNA]</scope>
    <source>
        <strain evidence="1">SpSt-222</strain>
    </source>
</reference>
<dbReference type="EMBL" id="DSJL01000001">
    <property type="protein sequence ID" value="HEF64193.1"/>
    <property type="molecule type" value="Genomic_DNA"/>
</dbReference>
<name>A0A7C1JWE1_THERO</name>
<evidence type="ECO:0000313" key="1">
    <source>
        <dbReference type="EMBL" id="HEF64193.1"/>
    </source>
</evidence>
<accession>A0A7C1JWE1</accession>
<protein>
    <submittedName>
        <fullName evidence="1">Uncharacterized protein</fullName>
    </submittedName>
</protein>
<sequence>MLVLAVIVWIVALLVALITTIIALLLVLRVIAHLRVIDHLAREALVSIEGIGRHAHALSTMPAVVAAADQLGVAVAEIERIAASLGVKLRSLGLVS</sequence>
<comment type="caution">
    <text evidence="1">The sequence shown here is derived from an EMBL/GenBank/DDBJ whole genome shotgun (WGS) entry which is preliminary data.</text>
</comment>
<proteinExistence type="predicted"/>